<proteinExistence type="predicted"/>
<keyword evidence="1" id="KW-0472">Membrane</keyword>
<evidence type="ECO:0000256" key="1">
    <source>
        <dbReference type="SAM" id="Phobius"/>
    </source>
</evidence>
<organism evidence="2">
    <name type="scientific">Myoviridae sp. ct3Pt8</name>
    <dbReference type="NCBI Taxonomy" id="2826608"/>
    <lineage>
        <taxon>Viruses</taxon>
        <taxon>Duplodnaviria</taxon>
        <taxon>Heunggongvirae</taxon>
        <taxon>Uroviricota</taxon>
        <taxon>Caudoviricetes</taxon>
    </lineage>
</organism>
<feature type="transmembrane region" description="Helical" evidence="1">
    <location>
        <begin position="31"/>
        <end position="51"/>
    </location>
</feature>
<evidence type="ECO:0000313" key="2">
    <source>
        <dbReference type="EMBL" id="DAD83398.1"/>
    </source>
</evidence>
<protein>
    <submittedName>
        <fullName evidence="2">Uncharacterized protein</fullName>
    </submittedName>
</protein>
<accession>A0A8S5MMA4</accession>
<sequence length="53" mass="6367">MCFNQIQDKNTQKYPTFSLPNSMYYSSLGSLHSLGETFVIRFFFSFIYFLFFI</sequence>
<keyword evidence="1" id="KW-1133">Transmembrane helix</keyword>
<name>A0A8S5MMA4_9CAUD</name>
<dbReference type="EMBL" id="BK014935">
    <property type="protein sequence ID" value="DAD83398.1"/>
    <property type="molecule type" value="Genomic_DNA"/>
</dbReference>
<reference evidence="2" key="1">
    <citation type="journal article" date="2021" name="Proc. Natl. Acad. Sci. U.S.A.">
        <title>A Catalog of Tens of Thousands of Viruses from Human Metagenomes Reveals Hidden Associations with Chronic Diseases.</title>
        <authorList>
            <person name="Tisza M.J."/>
            <person name="Buck C.B."/>
        </authorList>
    </citation>
    <scope>NUCLEOTIDE SEQUENCE</scope>
    <source>
        <strain evidence="2">Ct3Pt8</strain>
    </source>
</reference>
<keyword evidence="1" id="KW-0812">Transmembrane</keyword>